<dbReference type="EMBL" id="BX284604">
    <property type="protein sequence ID" value="CAB60343.3"/>
    <property type="molecule type" value="Genomic_DNA"/>
</dbReference>
<evidence type="ECO:0000256" key="4">
    <source>
        <dbReference type="ARBA" id="ARBA00022679"/>
    </source>
</evidence>
<dbReference type="HOGENOM" id="CLU_1733123_0_0_1"/>
<dbReference type="UCSC" id="Y43D4A.2">
    <property type="organism name" value="c. elegans"/>
</dbReference>
<dbReference type="KEGG" id="cel:CELE_Y43D4A.2"/>
<organism evidence="7 8">
    <name type="scientific">Caenorhabditis elegans</name>
    <dbReference type="NCBI Taxonomy" id="6239"/>
    <lineage>
        <taxon>Eukaryota</taxon>
        <taxon>Metazoa</taxon>
        <taxon>Ecdysozoa</taxon>
        <taxon>Nematoda</taxon>
        <taxon>Chromadorea</taxon>
        <taxon>Rhabditida</taxon>
        <taxon>Rhabditina</taxon>
        <taxon>Rhabditomorpha</taxon>
        <taxon>Rhabditoidea</taxon>
        <taxon>Rhabditidae</taxon>
        <taxon>Peloderinae</taxon>
        <taxon>Caenorhabditis</taxon>
    </lineage>
</organism>
<dbReference type="PANTHER" id="PTHR48043">
    <property type="entry name" value="EG:EG0003.4 PROTEIN-RELATED"/>
    <property type="match status" value="1"/>
</dbReference>
<name>Q9NF29_CAEEL</name>
<dbReference type="OrthoDB" id="5788733at2759"/>
<dbReference type="InterPro" id="IPR050271">
    <property type="entry name" value="UDP-glycosyltransferase"/>
</dbReference>
<dbReference type="PANTHER" id="PTHR48043:SF4">
    <property type="entry name" value="UDP-GLUCURONOSYLTRANSFERASE"/>
    <property type="match status" value="1"/>
</dbReference>
<dbReference type="EC" id="2.4.1.17" evidence="2"/>
<comment type="similarity">
    <text evidence="1">Belongs to the UDP-glycosyltransferase family.</text>
</comment>
<evidence type="ECO:0000256" key="3">
    <source>
        <dbReference type="ARBA" id="ARBA00022676"/>
    </source>
</evidence>
<evidence type="ECO:0000256" key="1">
    <source>
        <dbReference type="ARBA" id="ARBA00009995"/>
    </source>
</evidence>
<reference evidence="7 8" key="1">
    <citation type="journal article" date="1998" name="Science">
        <title>Genome sequence of the nematode C. elegans: a platform for investigating biology.</title>
        <authorList>
            <consortium name="The C. elegans sequencing consortium"/>
            <person name="Sulson J.E."/>
            <person name="Waterston R."/>
        </authorList>
    </citation>
    <scope>NUCLEOTIDE SEQUENCE [LARGE SCALE GENOMIC DNA]</scope>
    <source>
        <strain evidence="7 8">Bristol N2</strain>
    </source>
</reference>
<dbReference type="RefSeq" id="NP_502984.3">
    <property type="nucleotide sequence ID" value="NM_070583.3"/>
</dbReference>
<protein>
    <recommendedName>
        <fullName evidence="2">glucuronosyltransferase</fullName>
        <ecNumber evidence="2">2.4.1.17</ecNumber>
    </recommendedName>
</protein>
<dbReference type="CAZy" id="GT1">
    <property type="family name" value="Glycosyltransferase Family 1"/>
</dbReference>
<keyword evidence="4" id="KW-0808">Transferase</keyword>
<dbReference type="eggNOG" id="KOG1192">
    <property type="taxonomic scope" value="Eukaryota"/>
</dbReference>
<sequence length="151" mass="17157">MENDRGVDQPHAPAMSAIFASQCRKVLEDKELIERLRAENFDLAITEPFDTCANALFEAIKIRAHVAVLSCSRLDHVSKAIGQPIAPSYLPGTQSTHGERMTIWQRFMNILHFLMGDFLFSYIGDEDFKVAKEIIPGVRSWRVSGLELYRM</sequence>
<keyword evidence="5" id="KW-0732">Signal</keyword>
<dbReference type="OMA" id="DNDMMER"/>
<dbReference type="PeptideAtlas" id="Q9NF29"/>
<evidence type="ECO:0000313" key="8">
    <source>
        <dbReference type="Proteomes" id="UP000001940"/>
    </source>
</evidence>
<evidence type="ECO:0000256" key="6">
    <source>
        <dbReference type="ARBA" id="ARBA00047475"/>
    </source>
</evidence>
<dbReference type="GO" id="GO:0015020">
    <property type="term" value="F:glucuronosyltransferase activity"/>
    <property type="evidence" value="ECO:0007669"/>
    <property type="project" value="UniProtKB-EC"/>
</dbReference>
<dbReference type="Proteomes" id="UP000001940">
    <property type="component" value="Chromosome IV"/>
</dbReference>
<accession>Q9NF29</accession>
<keyword evidence="8" id="KW-1185">Reference proteome</keyword>
<evidence type="ECO:0000313" key="7">
    <source>
        <dbReference type="EMBL" id="CAB60343.3"/>
    </source>
</evidence>
<dbReference type="InterPro" id="IPR002213">
    <property type="entry name" value="UDP_glucos_trans"/>
</dbReference>
<dbReference type="AGR" id="WB:WBGene00012788"/>
<dbReference type="Pfam" id="PF00201">
    <property type="entry name" value="UDPGT"/>
    <property type="match status" value="1"/>
</dbReference>
<evidence type="ECO:0000256" key="5">
    <source>
        <dbReference type="ARBA" id="ARBA00022729"/>
    </source>
</evidence>
<dbReference type="CTD" id="189851"/>
<comment type="catalytic activity">
    <reaction evidence="6">
        <text>glucuronate acceptor + UDP-alpha-D-glucuronate = acceptor beta-D-glucuronoside + UDP + H(+)</text>
        <dbReference type="Rhea" id="RHEA:21032"/>
        <dbReference type="ChEBI" id="CHEBI:15378"/>
        <dbReference type="ChEBI" id="CHEBI:58052"/>
        <dbReference type="ChEBI" id="CHEBI:58223"/>
        <dbReference type="ChEBI" id="CHEBI:132367"/>
        <dbReference type="ChEBI" id="CHEBI:132368"/>
        <dbReference type="EC" id="2.4.1.17"/>
    </reaction>
</comment>
<dbReference type="PhylomeDB" id="Q9NF29"/>
<keyword evidence="3" id="KW-0328">Glycosyltransferase</keyword>
<proteinExistence type="inferred from homology"/>
<dbReference type="PaxDb" id="6239-Y43D4A.2"/>
<evidence type="ECO:0000256" key="2">
    <source>
        <dbReference type="ARBA" id="ARBA00012544"/>
    </source>
</evidence>
<dbReference type="Bgee" id="WBGene00012788">
    <property type="expression patterns" value="Expressed in adult organism and 1 other cell type or tissue"/>
</dbReference>
<dbReference type="GeneID" id="189851"/>
<evidence type="ECO:0000313" key="9">
    <source>
        <dbReference type="WormBase" id="Y43D4A.2"/>
    </source>
</evidence>
<dbReference type="InParanoid" id="Q9NF29"/>
<dbReference type="WormBase" id="Y43D4A.2">
    <property type="protein sequence ID" value="CE47502"/>
    <property type="gene ID" value="WBGene00012788"/>
</dbReference>
<gene>
    <name evidence="7" type="ORF">CELE_Y43D4A.2</name>
    <name evidence="7 9" type="ORF">Y43D4A.2</name>
</gene>
<dbReference type="AlphaFoldDB" id="Q9NF29"/>
<dbReference type="SUPFAM" id="SSF53756">
    <property type="entry name" value="UDP-Glycosyltransferase/glycogen phosphorylase"/>
    <property type="match status" value="1"/>
</dbReference>